<accession>A0A1G2LSN9</accession>
<dbReference type="Proteomes" id="UP000178116">
    <property type="component" value="Unassembled WGS sequence"/>
</dbReference>
<reference evidence="2 3" key="1">
    <citation type="journal article" date="2016" name="Nat. Commun.">
        <title>Thousands of microbial genomes shed light on interconnected biogeochemical processes in an aquifer system.</title>
        <authorList>
            <person name="Anantharaman K."/>
            <person name="Brown C.T."/>
            <person name="Hug L.A."/>
            <person name="Sharon I."/>
            <person name="Castelle C.J."/>
            <person name="Probst A.J."/>
            <person name="Thomas B.C."/>
            <person name="Singh A."/>
            <person name="Wilkins M.J."/>
            <person name="Karaoz U."/>
            <person name="Brodie E.L."/>
            <person name="Williams K.H."/>
            <person name="Hubbard S.S."/>
            <person name="Banfield J.F."/>
        </authorList>
    </citation>
    <scope>NUCLEOTIDE SEQUENCE [LARGE SCALE GENOMIC DNA]</scope>
</reference>
<feature type="domain" description="VTC" evidence="1">
    <location>
        <begin position="80"/>
        <end position="157"/>
    </location>
</feature>
<dbReference type="Pfam" id="PF09359">
    <property type="entry name" value="VTC"/>
    <property type="match status" value="1"/>
</dbReference>
<evidence type="ECO:0000313" key="3">
    <source>
        <dbReference type="Proteomes" id="UP000178116"/>
    </source>
</evidence>
<proteinExistence type="predicted"/>
<gene>
    <name evidence="2" type="ORF">A3A10_02595</name>
</gene>
<sequence>MSVMDNIFDLTRGNEPRYERKFFISNSTLYEIKSLIKLHPVCFKEVFPQRRVNNIYLDSFGLENYLDNKFYLLQLRVSSLNNYFRQYYVSADKKFRLTLDFDLCFCKPEKLIERDNSNCILELKYDYEYDDDARNVSAEFPFRMTKSSKHTMGIEKLS</sequence>
<dbReference type="EMBL" id="MHRA01000047">
    <property type="protein sequence ID" value="OHA14524.1"/>
    <property type="molecule type" value="Genomic_DNA"/>
</dbReference>
<evidence type="ECO:0000259" key="1">
    <source>
        <dbReference type="Pfam" id="PF09359"/>
    </source>
</evidence>
<comment type="caution">
    <text evidence="2">The sequence shown here is derived from an EMBL/GenBank/DDBJ whole genome shotgun (WGS) entry which is preliminary data.</text>
</comment>
<dbReference type="AlphaFoldDB" id="A0A1G2LSN9"/>
<organism evidence="2 3">
    <name type="scientific">Candidatus Tagabacteria bacterium RIFCSPLOWO2_01_FULL_42_9</name>
    <dbReference type="NCBI Taxonomy" id="1802296"/>
    <lineage>
        <taxon>Bacteria</taxon>
        <taxon>Candidatus Tagaibacteriota</taxon>
    </lineage>
</organism>
<protein>
    <recommendedName>
        <fullName evidence="1">VTC domain-containing protein</fullName>
    </recommendedName>
</protein>
<dbReference type="InterPro" id="IPR018966">
    <property type="entry name" value="VTC_domain"/>
</dbReference>
<name>A0A1G2LSN9_9BACT</name>
<evidence type="ECO:0000313" key="2">
    <source>
        <dbReference type="EMBL" id="OHA14524.1"/>
    </source>
</evidence>